<dbReference type="EMBL" id="AZBU02000003">
    <property type="protein sequence ID" value="TKR87564.1"/>
    <property type="molecule type" value="Genomic_DNA"/>
</dbReference>
<reference evidence="1 2" key="2">
    <citation type="journal article" date="2019" name="G3 (Bethesda)">
        <title>Hybrid Assembly of the Genome of the Entomopathogenic Nematode Steinernema carpocapsae Identifies the X-Chromosome.</title>
        <authorList>
            <person name="Serra L."/>
            <person name="Macchietto M."/>
            <person name="Macias-Munoz A."/>
            <person name="McGill C.J."/>
            <person name="Rodriguez I.M."/>
            <person name="Rodriguez B."/>
            <person name="Murad R."/>
            <person name="Mortazavi A."/>
        </authorList>
    </citation>
    <scope>NUCLEOTIDE SEQUENCE [LARGE SCALE GENOMIC DNA]</scope>
    <source>
        <strain evidence="1 2">ALL</strain>
    </source>
</reference>
<name>A0A4U5NWE3_STECR</name>
<dbReference type="AlphaFoldDB" id="A0A4U5NWE3"/>
<reference evidence="1 2" key="1">
    <citation type="journal article" date="2015" name="Genome Biol.">
        <title>Comparative genomics of Steinernema reveals deeply conserved gene regulatory networks.</title>
        <authorList>
            <person name="Dillman A.R."/>
            <person name="Macchietto M."/>
            <person name="Porter C.F."/>
            <person name="Rogers A."/>
            <person name="Williams B."/>
            <person name="Antoshechkin I."/>
            <person name="Lee M.M."/>
            <person name="Goodwin Z."/>
            <person name="Lu X."/>
            <person name="Lewis E.E."/>
            <person name="Goodrich-Blair H."/>
            <person name="Stock S.P."/>
            <person name="Adams B.J."/>
            <person name="Sternberg P.W."/>
            <person name="Mortazavi A."/>
        </authorList>
    </citation>
    <scope>NUCLEOTIDE SEQUENCE [LARGE SCALE GENOMIC DNA]</scope>
    <source>
        <strain evidence="1 2">ALL</strain>
    </source>
</reference>
<dbReference type="Proteomes" id="UP000298663">
    <property type="component" value="Unassembled WGS sequence"/>
</dbReference>
<evidence type="ECO:0000313" key="1">
    <source>
        <dbReference type="EMBL" id="TKR87564.1"/>
    </source>
</evidence>
<accession>A0A4U5NWE3</accession>
<evidence type="ECO:0000313" key="2">
    <source>
        <dbReference type="Proteomes" id="UP000298663"/>
    </source>
</evidence>
<keyword evidence="2" id="KW-1185">Reference proteome</keyword>
<organism evidence="1 2">
    <name type="scientific">Steinernema carpocapsae</name>
    <name type="common">Entomopathogenic nematode</name>
    <dbReference type="NCBI Taxonomy" id="34508"/>
    <lineage>
        <taxon>Eukaryota</taxon>
        <taxon>Metazoa</taxon>
        <taxon>Ecdysozoa</taxon>
        <taxon>Nematoda</taxon>
        <taxon>Chromadorea</taxon>
        <taxon>Rhabditida</taxon>
        <taxon>Tylenchina</taxon>
        <taxon>Panagrolaimomorpha</taxon>
        <taxon>Strongyloidoidea</taxon>
        <taxon>Steinernematidae</taxon>
        <taxon>Steinernema</taxon>
    </lineage>
</organism>
<proteinExistence type="predicted"/>
<sequence>MRSWRNLVFVFCKFQVSQNLLPRLLLHVSILIPQICSSNQTRAVCSPPRTSSYPKLSITFSTSNFKPSGLPTTWKRVYLPICASPFVTTSGFPDDPPQPACIRTPPGTTSAVQWSARSPPHVNILLTSDSSSSINQAHASVAEMFRSFKNAESN</sequence>
<gene>
    <name evidence="1" type="ORF">L596_011940</name>
</gene>
<comment type="caution">
    <text evidence="1">The sequence shown here is derived from an EMBL/GenBank/DDBJ whole genome shotgun (WGS) entry which is preliminary data.</text>
</comment>
<protein>
    <submittedName>
        <fullName evidence="1">Uncharacterized protein</fullName>
    </submittedName>
</protein>